<dbReference type="Gene3D" id="1.10.3230.30">
    <property type="entry name" value="Phage gp6-like head-tail connector protein"/>
    <property type="match status" value="1"/>
</dbReference>
<reference evidence="1 2" key="1">
    <citation type="journal article" date="2018" name="Front. Microbiol.">
        <title>Description and Comparative Genomics of Macrococcus caseolyticus subsp. hominis subsp. nov., Macrococcus goetzii sp. nov., Macrococcus epidermidis sp. nov., and Macrococcus bohemicus sp. nov., Novel Macrococci From Human Clinical Material With Virulence Potential and Suspected Uptake of Foreign DNA by Natural Transformation.</title>
        <authorList>
            <person name="Maslanova I."/>
            <person name="Wertheimer Z."/>
            <person name="Sedlacek I."/>
            <person name="Svec P."/>
            <person name="Indrakova A."/>
            <person name="Kovarovic V."/>
            <person name="Schumann P."/>
            <person name="Sproer C."/>
            <person name="Kralova S."/>
            <person name="Sedo O."/>
            <person name="Kristofova L."/>
            <person name="Vrbovska V."/>
            <person name="Fuzik T."/>
            <person name="Petras P."/>
            <person name="Zdrahal Z."/>
            <person name="Ruzickova V."/>
            <person name="Doskar J."/>
            <person name="Pantucek R."/>
        </authorList>
    </citation>
    <scope>NUCLEOTIDE SEQUENCE [LARGE SCALE GENOMIC DNA]</scope>
    <source>
        <strain evidence="1 2">03/115</strain>
    </source>
</reference>
<dbReference type="OrthoDB" id="2185827at2"/>
<evidence type="ECO:0000313" key="1">
    <source>
        <dbReference type="EMBL" id="RAK50197.1"/>
    </source>
</evidence>
<dbReference type="AlphaFoldDB" id="A0A328A714"/>
<gene>
    <name evidence="1" type="ORF">BHX94_01670</name>
</gene>
<dbReference type="RefSeq" id="WP_111744744.1">
    <property type="nucleotide sequence ID" value="NZ_JBHSQY010000001.1"/>
</dbReference>
<protein>
    <recommendedName>
        <fullName evidence="3">Phage gp6-like head-tail connector protein</fullName>
    </recommendedName>
</protein>
<evidence type="ECO:0000313" key="2">
    <source>
        <dbReference type="Proteomes" id="UP000249579"/>
    </source>
</evidence>
<dbReference type="Proteomes" id="UP000249579">
    <property type="component" value="Unassembled WGS sequence"/>
</dbReference>
<accession>A0A328A714</accession>
<comment type="caution">
    <text evidence="1">The sequence shown here is derived from an EMBL/GenBank/DDBJ whole genome shotgun (WGS) entry which is preliminary data.</text>
</comment>
<sequence length="98" mass="11168">MATSVTLEEFKNHIEFEEGMTENMLQLYLDSGERYIFNSVGLVSEHTKHLVLLVASILYNQRTPEKSISDALDAITPLIIQEQVMNYEESTVTESTQI</sequence>
<evidence type="ECO:0008006" key="3">
    <source>
        <dbReference type="Google" id="ProtNLM"/>
    </source>
</evidence>
<organism evidence="1 2">
    <name type="scientific">Macrococcoides bohemicum</name>
    <dbReference type="NCBI Taxonomy" id="1903056"/>
    <lineage>
        <taxon>Bacteria</taxon>
        <taxon>Bacillati</taxon>
        <taxon>Bacillota</taxon>
        <taxon>Bacilli</taxon>
        <taxon>Bacillales</taxon>
        <taxon>Staphylococcaceae</taxon>
        <taxon>Macrococcoides</taxon>
    </lineage>
</organism>
<dbReference type="EMBL" id="PZJG01000001">
    <property type="protein sequence ID" value="RAK50197.1"/>
    <property type="molecule type" value="Genomic_DNA"/>
</dbReference>
<dbReference type="NCBIfam" id="TIGR01560">
    <property type="entry name" value="put_DNA_pack"/>
    <property type="match status" value="1"/>
</dbReference>
<dbReference type="CDD" id="cd08054">
    <property type="entry name" value="gp6"/>
    <property type="match status" value="1"/>
</dbReference>
<dbReference type="Pfam" id="PF05135">
    <property type="entry name" value="Phage_connect_1"/>
    <property type="match status" value="1"/>
</dbReference>
<dbReference type="InterPro" id="IPR021146">
    <property type="entry name" value="Phage_gp6-like_head-tail"/>
</dbReference>
<name>A0A328A714_9STAP</name>
<proteinExistence type="predicted"/>
<dbReference type="InterPro" id="IPR006450">
    <property type="entry name" value="Phage_HK97_gp6-like"/>
</dbReference>